<evidence type="ECO:0000313" key="2">
    <source>
        <dbReference type="EMBL" id="NEW36780.1"/>
    </source>
</evidence>
<feature type="domain" description="Deoxyribonuclease NucA/NucB" evidence="1">
    <location>
        <begin position="174"/>
        <end position="206"/>
    </location>
</feature>
<evidence type="ECO:0000259" key="1">
    <source>
        <dbReference type="Pfam" id="PF14040"/>
    </source>
</evidence>
<reference evidence="2 3" key="1">
    <citation type="submission" date="2020-01" db="EMBL/GenBank/DDBJ databases">
        <title>Genetics and antimicrobial susceptibilities of Nocardia species isolated from the soil; a comparison with species isolated from humans.</title>
        <authorList>
            <person name="Carrasco G."/>
            <person name="Monzon S."/>
            <person name="Sansegundo M."/>
            <person name="Garcia E."/>
            <person name="Garrido N."/>
            <person name="Medina M.J."/>
            <person name="Villalon P."/>
            <person name="Ramirez-Arocha A.C."/>
            <person name="Jimenez P."/>
            <person name="Cuesta I."/>
            <person name="Valdezate S."/>
        </authorList>
    </citation>
    <scope>NUCLEOTIDE SEQUENCE [LARGE SCALE GENOMIC DNA]</scope>
    <source>
        <strain evidence="2 3">CNM20110626</strain>
    </source>
</reference>
<accession>A0A6P1CWA1</accession>
<dbReference type="Pfam" id="PF14040">
    <property type="entry name" value="DNase_NucA_NucB"/>
    <property type="match status" value="1"/>
</dbReference>
<dbReference type="InterPro" id="IPR029476">
    <property type="entry name" value="DNase_NucA_NucB"/>
</dbReference>
<sequence length="279" mass="30022">MQENQLDTAWNSTTWNARTVLHVTGTTGIGNEAMFAMSVYCSSDVTCSHNFNNSEPPRPVTETLYKRDYTLSAPVGVGAISRTTGFAEFTFTHPIATPVTTKAAASPTIRCDQLAGFRNSAGCIVRAAEPILDMSARNVPALSTHIGYAQASGLPGAPNGTPLTRTNKDEVIQGNRNITCNRVPGPRPAGRQCDEYPFASTYEGGGASGPSRTYQGNPCEQSMPTWVNRLSVPVGFYNAQGVSMCMMPGRDNMRGGGITTWFYVKNRVHDGDTFYVKGA</sequence>
<gene>
    <name evidence="2" type="ORF">GV791_30110</name>
</gene>
<proteinExistence type="predicted"/>
<protein>
    <recommendedName>
        <fullName evidence="1">Deoxyribonuclease NucA/NucB domain-containing protein</fullName>
    </recommendedName>
</protein>
<dbReference type="RefSeq" id="WP_163848339.1">
    <property type="nucleotide sequence ID" value="NZ_JAAGVB010000103.1"/>
</dbReference>
<name>A0A6P1CWA1_9NOCA</name>
<dbReference type="EMBL" id="JAAGVB010000103">
    <property type="protein sequence ID" value="NEW36780.1"/>
    <property type="molecule type" value="Genomic_DNA"/>
</dbReference>
<organism evidence="2 3">
    <name type="scientific">Nocardia cyriacigeorgica</name>
    <dbReference type="NCBI Taxonomy" id="135487"/>
    <lineage>
        <taxon>Bacteria</taxon>
        <taxon>Bacillati</taxon>
        <taxon>Actinomycetota</taxon>
        <taxon>Actinomycetes</taxon>
        <taxon>Mycobacteriales</taxon>
        <taxon>Nocardiaceae</taxon>
        <taxon>Nocardia</taxon>
    </lineage>
</organism>
<evidence type="ECO:0000313" key="3">
    <source>
        <dbReference type="Proteomes" id="UP000471166"/>
    </source>
</evidence>
<comment type="caution">
    <text evidence="2">The sequence shown here is derived from an EMBL/GenBank/DDBJ whole genome shotgun (WGS) entry which is preliminary data.</text>
</comment>
<dbReference type="Proteomes" id="UP000471166">
    <property type="component" value="Unassembled WGS sequence"/>
</dbReference>
<dbReference type="AlphaFoldDB" id="A0A6P1CWA1"/>